<organism evidence="2 3">
    <name type="scientific">Kurthia gibsonii</name>
    <dbReference type="NCBI Taxonomy" id="33946"/>
    <lineage>
        <taxon>Bacteria</taxon>
        <taxon>Bacillati</taxon>
        <taxon>Bacillota</taxon>
        <taxon>Bacilli</taxon>
        <taxon>Bacillales</taxon>
        <taxon>Caryophanaceae</taxon>
        <taxon>Kurthia</taxon>
    </lineage>
</organism>
<sequence length="126" mass="14797">MKKKLLIGILTISIALNFFLLGKWYFFERGYEETEKEYKILGEMVVKTMESDDYKKIAEKEQILSINYGVDRYKGGVFPYYMSVFVKTKDNNYMFDCADKTCEKVEISGESYSIYQDEPLALPLKK</sequence>
<feature type="transmembrane region" description="Helical" evidence="1">
    <location>
        <begin position="6"/>
        <end position="26"/>
    </location>
</feature>
<dbReference type="Proteomes" id="UP001398420">
    <property type="component" value="Unassembled WGS sequence"/>
</dbReference>
<gene>
    <name evidence="2" type="ORF">AAF454_05985</name>
</gene>
<reference evidence="2 3" key="1">
    <citation type="submission" date="2024-04" db="EMBL/GenBank/DDBJ databases">
        <authorList>
            <person name="Wu Y.S."/>
            <person name="Zhang L."/>
        </authorList>
    </citation>
    <scope>NUCLEOTIDE SEQUENCE [LARGE SCALE GENOMIC DNA]</scope>
    <source>
        <strain evidence="2 3">KG-01</strain>
    </source>
</reference>
<evidence type="ECO:0008006" key="4">
    <source>
        <dbReference type="Google" id="ProtNLM"/>
    </source>
</evidence>
<evidence type="ECO:0000313" key="2">
    <source>
        <dbReference type="EMBL" id="MEL5987962.1"/>
    </source>
</evidence>
<keyword evidence="1" id="KW-0472">Membrane</keyword>
<name>A0ABU9LJR5_9BACL</name>
<evidence type="ECO:0000256" key="1">
    <source>
        <dbReference type="SAM" id="Phobius"/>
    </source>
</evidence>
<dbReference type="EMBL" id="JBCEWA010000004">
    <property type="protein sequence ID" value="MEL5987962.1"/>
    <property type="molecule type" value="Genomic_DNA"/>
</dbReference>
<keyword evidence="1" id="KW-1133">Transmembrane helix</keyword>
<protein>
    <recommendedName>
        <fullName evidence="4">DUF3139 domain-containing protein</fullName>
    </recommendedName>
</protein>
<evidence type="ECO:0000313" key="3">
    <source>
        <dbReference type="Proteomes" id="UP001398420"/>
    </source>
</evidence>
<keyword evidence="3" id="KW-1185">Reference proteome</keyword>
<accession>A0ABU9LJR5</accession>
<proteinExistence type="predicted"/>
<keyword evidence="1" id="KW-0812">Transmembrane</keyword>
<comment type="caution">
    <text evidence="2">The sequence shown here is derived from an EMBL/GenBank/DDBJ whole genome shotgun (WGS) entry which is preliminary data.</text>
</comment>
<dbReference type="RefSeq" id="WP_206060424.1">
    <property type="nucleotide sequence ID" value="NZ_JBCEWA010000004.1"/>
</dbReference>